<evidence type="ECO:0000313" key="3">
    <source>
        <dbReference type="Proteomes" id="UP000799764"/>
    </source>
</evidence>
<comment type="caution">
    <text evidence="2">The sequence shown here is derived from an EMBL/GenBank/DDBJ whole genome shotgun (WGS) entry which is preliminary data.</text>
</comment>
<evidence type="ECO:0000313" key="2">
    <source>
        <dbReference type="EMBL" id="KAF2439817.1"/>
    </source>
</evidence>
<evidence type="ECO:0000256" key="1">
    <source>
        <dbReference type="SAM" id="Phobius"/>
    </source>
</evidence>
<sequence>MIGRPVRYYCCQPHLSDPALFSCPTQLGMRCLINAHIDGNVLPIIASLLYVIVIYWGNWRGGFT</sequence>
<keyword evidence="1" id="KW-0812">Transmembrane</keyword>
<dbReference type="EMBL" id="MU001508">
    <property type="protein sequence ID" value="KAF2439817.1"/>
    <property type="molecule type" value="Genomic_DNA"/>
</dbReference>
<reference evidence="2" key="1">
    <citation type="journal article" date="2020" name="Stud. Mycol.">
        <title>101 Dothideomycetes genomes: a test case for predicting lifestyles and emergence of pathogens.</title>
        <authorList>
            <person name="Haridas S."/>
            <person name="Albert R."/>
            <person name="Binder M."/>
            <person name="Bloem J."/>
            <person name="Labutti K."/>
            <person name="Salamov A."/>
            <person name="Andreopoulos B."/>
            <person name="Baker S."/>
            <person name="Barry K."/>
            <person name="Bills G."/>
            <person name="Bluhm B."/>
            <person name="Cannon C."/>
            <person name="Castanera R."/>
            <person name="Culley D."/>
            <person name="Daum C."/>
            <person name="Ezra D."/>
            <person name="Gonzalez J."/>
            <person name="Henrissat B."/>
            <person name="Kuo A."/>
            <person name="Liang C."/>
            <person name="Lipzen A."/>
            <person name="Lutzoni F."/>
            <person name="Magnuson J."/>
            <person name="Mondo S."/>
            <person name="Nolan M."/>
            <person name="Ohm R."/>
            <person name="Pangilinan J."/>
            <person name="Park H.-J."/>
            <person name="Ramirez L."/>
            <person name="Alfaro M."/>
            <person name="Sun H."/>
            <person name="Tritt A."/>
            <person name="Yoshinaga Y."/>
            <person name="Zwiers L.-H."/>
            <person name="Turgeon B."/>
            <person name="Goodwin S."/>
            <person name="Spatafora J."/>
            <person name="Crous P."/>
            <person name="Grigoriev I."/>
        </authorList>
    </citation>
    <scope>NUCLEOTIDE SEQUENCE</scope>
    <source>
        <strain evidence="2">CBS 690.94</strain>
    </source>
</reference>
<keyword evidence="1" id="KW-0472">Membrane</keyword>
<feature type="transmembrane region" description="Helical" evidence="1">
    <location>
        <begin position="39"/>
        <end position="57"/>
    </location>
</feature>
<keyword evidence="1" id="KW-1133">Transmembrane helix</keyword>
<organism evidence="2 3">
    <name type="scientific">Karstenula rhodostoma CBS 690.94</name>
    <dbReference type="NCBI Taxonomy" id="1392251"/>
    <lineage>
        <taxon>Eukaryota</taxon>
        <taxon>Fungi</taxon>
        <taxon>Dikarya</taxon>
        <taxon>Ascomycota</taxon>
        <taxon>Pezizomycotina</taxon>
        <taxon>Dothideomycetes</taxon>
        <taxon>Pleosporomycetidae</taxon>
        <taxon>Pleosporales</taxon>
        <taxon>Massarineae</taxon>
        <taxon>Didymosphaeriaceae</taxon>
        <taxon>Karstenula</taxon>
    </lineage>
</organism>
<proteinExistence type="predicted"/>
<keyword evidence="3" id="KW-1185">Reference proteome</keyword>
<dbReference type="Proteomes" id="UP000799764">
    <property type="component" value="Unassembled WGS sequence"/>
</dbReference>
<accession>A0A9P4P9I3</accession>
<protein>
    <submittedName>
        <fullName evidence="2">Uncharacterized protein</fullName>
    </submittedName>
</protein>
<name>A0A9P4P9I3_9PLEO</name>
<gene>
    <name evidence="2" type="ORF">P171DRAFT_112824</name>
</gene>
<dbReference type="AlphaFoldDB" id="A0A9P4P9I3"/>